<proteinExistence type="predicted"/>
<dbReference type="PROSITE" id="PS00972">
    <property type="entry name" value="USP_1"/>
    <property type="match status" value="1"/>
</dbReference>
<dbReference type="SUPFAM" id="SSF54001">
    <property type="entry name" value="Cysteine proteinases"/>
    <property type="match status" value="1"/>
</dbReference>
<dbReference type="Pfam" id="PF00443">
    <property type="entry name" value="UCH"/>
    <property type="match status" value="1"/>
</dbReference>
<dbReference type="AlphaFoldDB" id="A0A5A8CI44"/>
<gene>
    <name evidence="3" type="ORF">FNF28_07121</name>
</gene>
<evidence type="ECO:0000256" key="1">
    <source>
        <dbReference type="SAM" id="MobiDB-lite"/>
    </source>
</evidence>
<dbReference type="Proteomes" id="UP000324907">
    <property type="component" value="Unassembled WGS sequence"/>
</dbReference>
<dbReference type="InterPro" id="IPR018200">
    <property type="entry name" value="USP_CS"/>
</dbReference>
<organism evidence="3 4">
    <name type="scientific">Cafeteria roenbergensis</name>
    <name type="common">Marine flagellate</name>
    <dbReference type="NCBI Taxonomy" id="33653"/>
    <lineage>
        <taxon>Eukaryota</taxon>
        <taxon>Sar</taxon>
        <taxon>Stramenopiles</taxon>
        <taxon>Bigyra</taxon>
        <taxon>Opalozoa</taxon>
        <taxon>Bicosoecida</taxon>
        <taxon>Cafeteriaceae</taxon>
        <taxon>Cafeteria</taxon>
    </lineage>
</organism>
<dbReference type="PANTHER" id="PTHR21646">
    <property type="entry name" value="UBIQUITIN CARBOXYL-TERMINAL HYDROLASE"/>
    <property type="match status" value="1"/>
</dbReference>
<evidence type="ECO:0000259" key="2">
    <source>
        <dbReference type="Pfam" id="PF00443"/>
    </source>
</evidence>
<feature type="region of interest" description="Disordered" evidence="1">
    <location>
        <begin position="215"/>
        <end position="234"/>
    </location>
</feature>
<dbReference type="CDD" id="cd02257">
    <property type="entry name" value="Peptidase_C19"/>
    <property type="match status" value="1"/>
</dbReference>
<dbReference type="InterPro" id="IPR001394">
    <property type="entry name" value="Peptidase_C19_UCH"/>
</dbReference>
<feature type="domain" description="Peptidase C19 ubiquitin carboxyl-terminal hydrolase" evidence="2">
    <location>
        <begin position="284"/>
        <end position="375"/>
    </location>
</feature>
<dbReference type="Gene3D" id="3.90.70.10">
    <property type="entry name" value="Cysteine proteinases"/>
    <property type="match status" value="1"/>
</dbReference>
<evidence type="ECO:0000313" key="4">
    <source>
        <dbReference type="Proteomes" id="UP000324907"/>
    </source>
</evidence>
<dbReference type="InterPro" id="IPR050185">
    <property type="entry name" value="Ub_carboxyl-term_hydrolase"/>
</dbReference>
<dbReference type="EMBL" id="VLTL01000217">
    <property type="protein sequence ID" value="KAA0151501.1"/>
    <property type="molecule type" value="Genomic_DNA"/>
</dbReference>
<dbReference type="InterPro" id="IPR038765">
    <property type="entry name" value="Papain-like_cys_pep_sf"/>
</dbReference>
<dbReference type="GO" id="GO:0016579">
    <property type="term" value="P:protein deubiquitination"/>
    <property type="evidence" value="ECO:0007669"/>
    <property type="project" value="InterPro"/>
</dbReference>
<protein>
    <recommendedName>
        <fullName evidence="2">Peptidase C19 ubiquitin carboxyl-terminal hydrolase domain-containing protein</fullName>
    </recommendedName>
</protein>
<dbReference type="GO" id="GO:0004843">
    <property type="term" value="F:cysteine-type deubiquitinase activity"/>
    <property type="evidence" value="ECO:0007669"/>
    <property type="project" value="InterPro"/>
</dbReference>
<name>A0A5A8CI44_CAFRO</name>
<feature type="compositionally biased region" description="Polar residues" evidence="1">
    <location>
        <begin position="223"/>
        <end position="234"/>
    </location>
</feature>
<reference evidence="3 4" key="1">
    <citation type="submission" date="2019-07" db="EMBL/GenBank/DDBJ databases">
        <title>Genomes of Cafeteria roenbergensis.</title>
        <authorList>
            <person name="Fischer M.G."/>
            <person name="Hackl T."/>
            <person name="Roman M."/>
        </authorList>
    </citation>
    <scope>NUCLEOTIDE SEQUENCE [LARGE SCALE GENOMIC DNA]</scope>
    <source>
        <strain evidence="3 4">RCC970-E3</strain>
    </source>
</reference>
<sequence length="912" mass="94311">MLIGVDSMEDPMGMVFQPWEVAQTALMPAGVLPWPWALDGSRMLQVDPRTGWMRSGWLFSPVSAVQLVEQGSRLSGFQPEHAFTRTAGRWIDEPDRWRSAFHARFSCVLTGRVVETRSEASVVARLLRPLVAPHDSRLVPSVNRLQEQRLQHCKRTLLGLDAAVMLLGPISGSAVQEAMTVATRLEANTSSSSSSSSSSSPSSAAAAAAAASVECGSRAPGPSETSSAASDSPQQFRVLVQTPALDERCANLAADSVRRWAANRAAGSGPSGAGASARHSGSPVGLRNIGNTCYLNALVQCLVHVAPIRRGFLCADTAPEEEAEEAAAALAADAGAAPGARRHARRFLVHSSLASELRRLVALLAAGDAAFAVPTGLVAALAAVRGSDQARQLARGEDSLWSNGAQMLTQDAELAQVAKGVMTAAKRFLDGSAGDVGEAEKTRWRLTQLVSQSAPSLAEMIWPRSPTHEARFRVEGFFEQGDANEMLVFLDAVFDDLALGFWVGGDGWPNACAIGSDGTMSRATVSRQARRVEANPLAAATASTAAAASAVATAGAATAAEAAHQATAALSGGGDGIALSGRETLLLREHTRGFNSSGADSVMDLQFGGPQVARALQQGQEARRAVSAARHLAALQAASDDVASAEGEALRQLGDTAAAHGAVSAAKRRQAAALGEAGRAFAGQPTRDGDEAAAAALALRPLPGRLVKAAVPAAASGAAPAAALREVLVPLIILESGGRPQAGSGKHKVVWVVCEEPLGVDADTERCATQAAVISARTLKQWHATVAQLSGATGGLSLLQAATMACAAVAAELREDPTHPPLDSAHSVLLSTAELQLLRTSDELCLHGLPETMSATSAAACRRLTLPRGTVARLITEAFGDPYGDLVGRVALGITSTQALKPLEALLSAAPP</sequence>
<accession>A0A5A8CI44</accession>
<evidence type="ECO:0000313" key="3">
    <source>
        <dbReference type="EMBL" id="KAA0151501.1"/>
    </source>
</evidence>
<comment type="caution">
    <text evidence="3">The sequence shown here is derived from an EMBL/GenBank/DDBJ whole genome shotgun (WGS) entry which is preliminary data.</text>
</comment>